<accession>A0A8S5PYX6</accession>
<proteinExistence type="predicted"/>
<organism evidence="1">
    <name type="scientific">Myoviridae sp. ctXwe21</name>
    <dbReference type="NCBI Taxonomy" id="2825123"/>
    <lineage>
        <taxon>Viruses</taxon>
        <taxon>Duplodnaviria</taxon>
        <taxon>Heunggongvirae</taxon>
        <taxon>Uroviricota</taxon>
        <taxon>Caudoviricetes</taxon>
    </lineage>
</organism>
<name>A0A8S5PYX6_9CAUD</name>
<dbReference type="EMBL" id="BK015537">
    <property type="protein sequence ID" value="DAE11817.1"/>
    <property type="molecule type" value="Genomic_DNA"/>
</dbReference>
<reference evidence="1" key="1">
    <citation type="journal article" date="2021" name="Proc. Natl. Acad. Sci. U.S.A.">
        <title>A Catalog of Tens of Thousands of Viruses from Human Metagenomes Reveals Hidden Associations with Chronic Diseases.</title>
        <authorList>
            <person name="Tisza M.J."/>
            <person name="Buck C.B."/>
        </authorList>
    </citation>
    <scope>NUCLEOTIDE SEQUENCE</scope>
    <source>
        <strain evidence="1">CtXwe21</strain>
    </source>
</reference>
<protein>
    <submittedName>
        <fullName evidence="1">Uncharacterized protein</fullName>
    </submittedName>
</protein>
<evidence type="ECO:0000313" key="1">
    <source>
        <dbReference type="EMBL" id="DAE11817.1"/>
    </source>
</evidence>
<sequence length="134" mass="14642">MGYEQDFKYKDALKSLFDAAKTVSENVFTNDRPAAVPKQMDNFIVVSLPGLLSSMTYGSGFGNIRTYCTIEVYVRQKKGGAEDLEQMGTIVGDILSLFPISDNFISASNPKLTLKGNDGLGFSATLIRTDLVIK</sequence>